<gene>
    <name evidence="9" type="ORF">Ddye_003880</name>
</gene>
<dbReference type="GO" id="GO:0005694">
    <property type="term" value="C:chromosome"/>
    <property type="evidence" value="ECO:0007669"/>
    <property type="project" value="TreeGrafter"/>
</dbReference>
<accession>A0AAE0CVS7</accession>
<dbReference type="PANTHER" id="PTHR11139:SF69">
    <property type="entry name" value="SERINE_THREONINE-PROTEIN KINASE ATR"/>
    <property type="match status" value="1"/>
</dbReference>
<reference evidence="9" key="1">
    <citation type="journal article" date="2023" name="Plant J.">
        <title>Genome sequences and population genomics provide insights into the demographic history, inbreeding, and mutation load of two 'living fossil' tree species of Dipteronia.</title>
        <authorList>
            <person name="Feng Y."/>
            <person name="Comes H.P."/>
            <person name="Chen J."/>
            <person name="Zhu S."/>
            <person name="Lu R."/>
            <person name="Zhang X."/>
            <person name="Li P."/>
            <person name="Qiu J."/>
            <person name="Olsen K.M."/>
            <person name="Qiu Y."/>
        </authorList>
    </citation>
    <scope>NUCLEOTIDE SEQUENCE</scope>
    <source>
        <strain evidence="9">KIB01</strain>
    </source>
</reference>
<evidence type="ECO:0000256" key="6">
    <source>
        <dbReference type="ARBA" id="ARBA00023242"/>
    </source>
</evidence>
<evidence type="ECO:0000313" key="10">
    <source>
        <dbReference type="Proteomes" id="UP001280121"/>
    </source>
</evidence>
<dbReference type="Proteomes" id="UP001280121">
    <property type="component" value="Unassembled WGS sequence"/>
</dbReference>
<dbReference type="GO" id="GO:0004674">
    <property type="term" value="F:protein serine/threonine kinase activity"/>
    <property type="evidence" value="ECO:0007669"/>
    <property type="project" value="UniProtKB-KW"/>
</dbReference>
<evidence type="ECO:0000256" key="7">
    <source>
        <dbReference type="SAM" id="MobiDB-lite"/>
    </source>
</evidence>
<keyword evidence="3" id="KW-0723">Serine/threonine-protein kinase</keyword>
<organism evidence="9 10">
    <name type="scientific">Dipteronia dyeriana</name>
    <dbReference type="NCBI Taxonomy" id="168575"/>
    <lineage>
        <taxon>Eukaryota</taxon>
        <taxon>Viridiplantae</taxon>
        <taxon>Streptophyta</taxon>
        <taxon>Embryophyta</taxon>
        <taxon>Tracheophyta</taxon>
        <taxon>Spermatophyta</taxon>
        <taxon>Magnoliopsida</taxon>
        <taxon>eudicotyledons</taxon>
        <taxon>Gunneridae</taxon>
        <taxon>Pentapetalae</taxon>
        <taxon>rosids</taxon>
        <taxon>malvids</taxon>
        <taxon>Sapindales</taxon>
        <taxon>Sapindaceae</taxon>
        <taxon>Hippocastanoideae</taxon>
        <taxon>Acereae</taxon>
        <taxon>Dipteronia</taxon>
    </lineage>
</organism>
<dbReference type="InterPro" id="IPR050517">
    <property type="entry name" value="DDR_Repair_Kinase"/>
</dbReference>
<keyword evidence="10" id="KW-1185">Reference proteome</keyword>
<evidence type="ECO:0000256" key="2">
    <source>
        <dbReference type="ARBA" id="ARBA00012513"/>
    </source>
</evidence>
<dbReference type="Pfam" id="PF25030">
    <property type="entry name" value="M-HEAT_ATR"/>
    <property type="match status" value="1"/>
</dbReference>
<evidence type="ECO:0000259" key="8">
    <source>
        <dbReference type="Pfam" id="PF25030"/>
    </source>
</evidence>
<keyword evidence="6" id="KW-0539">Nucleus</keyword>
<dbReference type="GO" id="GO:0000077">
    <property type="term" value="P:DNA damage checkpoint signaling"/>
    <property type="evidence" value="ECO:0007669"/>
    <property type="project" value="TreeGrafter"/>
</dbReference>
<proteinExistence type="predicted"/>
<name>A0AAE0CVS7_9ROSI</name>
<dbReference type="PANTHER" id="PTHR11139">
    <property type="entry name" value="ATAXIA TELANGIECTASIA MUTATED ATM -RELATED"/>
    <property type="match status" value="1"/>
</dbReference>
<comment type="caution">
    <text evidence="9">The sequence shown here is derived from an EMBL/GenBank/DDBJ whole genome shotgun (WGS) entry which is preliminary data.</text>
</comment>
<keyword evidence="5" id="KW-0418">Kinase</keyword>
<evidence type="ECO:0000256" key="4">
    <source>
        <dbReference type="ARBA" id="ARBA00022763"/>
    </source>
</evidence>
<dbReference type="InterPro" id="IPR056802">
    <property type="entry name" value="ATR-like_M-HEAT"/>
</dbReference>
<dbReference type="GO" id="GO:0005634">
    <property type="term" value="C:nucleus"/>
    <property type="evidence" value="ECO:0007669"/>
    <property type="project" value="UniProtKB-SubCell"/>
</dbReference>
<feature type="domain" description="Serine/threonine-protein kinase ATR-like M-HEAT region" evidence="8">
    <location>
        <begin position="35"/>
        <end position="137"/>
    </location>
</feature>
<feature type="region of interest" description="Disordered" evidence="7">
    <location>
        <begin position="66"/>
        <end position="88"/>
    </location>
</feature>
<evidence type="ECO:0000256" key="3">
    <source>
        <dbReference type="ARBA" id="ARBA00022527"/>
    </source>
</evidence>
<keyword evidence="4" id="KW-0227">DNA damage</keyword>
<dbReference type="EMBL" id="JANJYI010000001">
    <property type="protein sequence ID" value="KAK2665306.1"/>
    <property type="molecule type" value="Genomic_DNA"/>
</dbReference>
<keyword evidence="5" id="KW-0808">Transferase</keyword>
<sequence>MARRHEVALHKKFYPFLMLPAEENSGPAVHGVSGQQSEVCIQTIFTLLDILGQWVDDAEQELDLSQALQSSASKEQPSKSKNSSPTSLSDQNQLLIQCAYVSELLTVIPRVTLTRASFRCQAYSRALMYFKSHVRGKVGFLQSSSREKWHL</sequence>
<dbReference type="GO" id="GO:0006281">
    <property type="term" value="P:DNA repair"/>
    <property type="evidence" value="ECO:0007669"/>
    <property type="project" value="TreeGrafter"/>
</dbReference>
<protein>
    <recommendedName>
        <fullName evidence="2">non-specific serine/threonine protein kinase</fullName>
        <ecNumber evidence="2">2.7.11.1</ecNumber>
    </recommendedName>
</protein>
<evidence type="ECO:0000256" key="1">
    <source>
        <dbReference type="ARBA" id="ARBA00004123"/>
    </source>
</evidence>
<evidence type="ECO:0000256" key="5">
    <source>
        <dbReference type="ARBA" id="ARBA00022777"/>
    </source>
</evidence>
<dbReference type="EC" id="2.7.11.1" evidence="2"/>
<dbReference type="GO" id="GO:0000723">
    <property type="term" value="P:telomere maintenance"/>
    <property type="evidence" value="ECO:0007669"/>
    <property type="project" value="TreeGrafter"/>
</dbReference>
<comment type="subcellular location">
    <subcellularLocation>
        <location evidence="1">Nucleus</location>
    </subcellularLocation>
</comment>
<dbReference type="AlphaFoldDB" id="A0AAE0CVS7"/>
<evidence type="ECO:0000313" key="9">
    <source>
        <dbReference type="EMBL" id="KAK2665306.1"/>
    </source>
</evidence>